<dbReference type="InterPro" id="IPR004602">
    <property type="entry name" value="UvrA"/>
</dbReference>
<dbReference type="Pfam" id="PF17755">
    <property type="entry name" value="UvrA_DNA-bind"/>
    <property type="match status" value="1"/>
</dbReference>
<evidence type="ECO:0000256" key="13">
    <source>
        <dbReference type="ARBA" id="ARBA00023204"/>
    </source>
</evidence>
<dbReference type="SUPFAM" id="SSF52540">
    <property type="entry name" value="P-loop containing nucleoside triphosphate hydrolases"/>
    <property type="match status" value="2"/>
</dbReference>
<accession>A0ABQ6FK07</accession>
<dbReference type="NCBIfam" id="TIGR00630">
    <property type="entry name" value="uvra"/>
    <property type="match status" value="1"/>
</dbReference>
<reference evidence="18 19" key="1">
    <citation type="submission" date="2023-02" db="EMBL/GenBank/DDBJ databases">
        <title>Dictyobacter halimunensis sp. nov., a new member of the class Ktedonobacteria from forest soil in a geothermal area.</title>
        <authorList>
            <person name="Rachmania M.K."/>
            <person name="Ningsih F."/>
            <person name="Sakai Y."/>
            <person name="Yabe S."/>
            <person name="Yokota A."/>
            <person name="Sjamsuridzal W."/>
        </authorList>
    </citation>
    <scope>NUCLEOTIDE SEQUENCE [LARGE SCALE GENOMIC DNA]</scope>
    <source>
        <strain evidence="18 19">S3.2.2.5</strain>
    </source>
</reference>
<dbReference type="Gene3D" id="3.30.190.20">
    <property type="match status" value="1"/>
</dbReference>
<keyword evidence="2" id="KW-0963">Cytoplasm</keyword>
<dbReference type="PANTHER" id="PTHR43152">
    <property type="entry name" value="UVRABC SYSTEM PROTEIN A"/>
    <property type="match status" value="1"/>
</dbReference>
<dbReference type="InterPro" id="IPR003439">
    <property type="entry name" value="ABC_transporter-like_ATP-bd"/>
</dbReference>
<name>A0ABQ6FK07_9CHLR</name>
<dbReference type="EMBL" id="BSRI01000001">
    <property type="protein sequence ID" value="GLV53978.1"/>
    <property type="molecule type" value="Genomic_DNA"/>
</dbReference>
<dbReference type="PROSITE" id="PS50893">
    <property type="entry name" value="ABC_TRANSPORTER_2"/>
    <property type="match status" value="1"/>
</dbReference>
<dbReference type="InterPro" id="IPR041552">
    <property type="entry name" value="UvrA_DNA-bd"/>
</dbReference>
<gene>
    <name evidence="18" type="ORF">KDH_08290</name>
</gene>
<keyword evidence="7" id="KW-0228">DNA excision</keyword>
<evidence type="ECO:0000256" key="1">
    <source>
        <dbReference type="ARBA" id="ARBA00004496"/>
    </source>
</evidence>
<dbReference type="Gene3D" id="1.10.8.280">
    <property type="entry name" value="ABC transporter ATPase domain-like"/>
    <property type="match status" value="1"/>
</dbReference>
<dbReference type="Proteomes" id="UP001344906">
    <property type="component" value="Unassembled WGS sequence"/>
</dbReference>
<evidence type="ECO:0000256" key="2">
    <source>
        <dbReference type="ARBA" id="ARBA00022490"/>
    </source>
</evidence>
<dbReference type="NCBIfam" id="NF001503">
    <property type="entry name" value="PRK00349.1"/>
    <property type="match status" value="1"/>
</dbReference>
<evidence type="ECO:0000256" key="3">
    <source>
        <dbReference type="ARBA" id="ARBA00022723"/>
    </source>
</evidence>
<dbReference type="InterPro" id="IPR041102">
    <property type="entry name" value="UvrA_inter"/>
</dbReference>
<keyword evidence="19" id="KW-1185">Reference proteome</keyword>
<keyword evidence="13" id="KW-0234">DNA repair</keyword>
<evidence type="ECO:0000256" key="9">
    <source>
        <dbReference type="ARBA" id="ARBA00022833"/>
    </source>
</evidence>
<feature type="domain" description="ABC transporter" evidence="17">
    <location>
        <begin position="638"/>
        <end position="976"/>
    </location>
</feature>
<keyword evidence="9" id="KW-0862">Zinc</keyword>
<keyword evidence="10" id="KW-0067">ATP-binding</keyword>
<proteinExistence type="inferred from homology"/>
<evidence type="ECO:0000256" key="11">
    <source>
        <dbReference type="ARBA" id="ARBA00022881"/>
    </source>
</evidence>
<evidence type="ECO:0000313" key="18">
    <source>
        <dbReference type="EMBL" id="GLV53978.1"/>
    </source>
</evidence>
<evidence type="ECO:0000256" key="10">
    <source>
        <dbReference type="ARBA" id="ARBA00022840"/>
    </source>
</evidence>
<evidence type="ECO:0000256" key="12">
    <source>
        <dbReference type="ARBA" id="ARBA00023125"/>
    </source>
</evidence>
<dbReference type="Gene3D" id="1.20.1580.10">
    <property type="entry name" value="ABC transporter ATPase like domain"/>
    <property type="match status" value="3"/>
</dbReference>
<keyword evidence="5" id="KW-0547">Nucleotide-binding</keyword>
<organism evidence="18 19">
    <name type="scientific">Dictyobacter halimunensis</name>
    <dbReference type="NCBI Taxonomy" id="3026934"/>
    <lineage>
        <taxon>Bacteria</taxon>
        <taxon>Bacillati</taxon>
        <taxon>Chloroflexota</taxon>
        <taxon>Ktedonobacteria</taxon>
        <taxon>Ktedonobacterales</taxon>
        <taxon>Dictyobacteraceae</taxon>
        <taxon>Dictyobacter</taxon>
    </lineage>
</organism>
<comment type="subcellular location">
    <subcellularLocation>
        <location evidence="1">Cytoplasm</location>
    </subcellularLocation>
</comment>
<evidence type="ECO:0000256" key="15">
    <source>
        <dbReference type="ARBA" id="ARBA00039316"/>
    </source>
</evidence>
<evidence type="ECO:0000256" key="14">
    <source>
        <dbReference type="ARBA" id="ARBA00038000"/>
    </source>
</evidence>
<sequence>MTKTEAQFPTVDTMPEDIRSTRGVRRTIAIKGASEHNLQKVSVEIPRDCLVVFTGMSGSGKSSLAFDTIYAEGQRLLLESLSSFTKRFVDQLKKPSVELILGLSPVVSIEQKTTNKNPRSTVGTLTDIYDYIRVLFSITGQAHCPYCGRSIPVKTAVQIVEHLLALPEGSTVEIAAPVYKIYGEDYGYLFGDIRSKGYRHVRINGELYDLSEEIELDEGREYEVLAIIDRPVIKKTIEKQLRATVTNGLRVGEGFLRFRILKPAKELPEEQAVRGLDASFCCPEHQTTMGELLPYYFSFNEADSACVTCLGLGTYLKVHPDLLVPDKKRSIAQKAFIPEAFTYDKNTWMGRIVYSLGQHYGFSMDTPFEELPPEAVDILFYGTKGEKFPIVLPEGATKGDQHVGKPFRFDGIINSIERRYKHYRQKQVAHSGMETYLRRVMVEHNCPDCQGKRLKRQRLLVTLNGTNIYELGEMNLSELSRFMANLPPITRQREAGEQVLAEIKLRLRLLVGIGLDYLNLNRRSATLSGGEYQRLRLSTQISSGLMGMLYVLDEPSIGLHPRDNFKMIATLKQLRDIGNSVIVVEHDEDTIRAADHIIEMGPGAGIHGGHVVAQGTPPEVLQNPDSLTGQFLSGRREIKIPEQRRQPNGVELVIRGARQNNLKNIDVHIPLGVLVCITGVSGSGKSTLVNEILFKKLASVFHDSRIIPGKHETIEGIEHLRDMVNIDQSPIGRLPTSTPATYIGVYDHIRHIFAGMPEAQARGYTTSQFSFNVKGGRCEECSGQGLVTTQLHFMPDVEAPCRVCNGARYNQETLEVKYHGKSIADVLDLSVEESVVFFEDHPLITHKLGMLNQLGLGYLKLGQSSTTLSGGEAQRVKLAYELSKVKRGGKNLYILDEPTTGLHLADIQHLLESLNRLVDGGHTVLVIEHHLDVIKTADTVIDLGPEGGERGGEILCQGTPEEIAACPQSYTGQFLKEKLRSH</sequence>
<evidence type="ECO:0000256" key="6">
    <source>
        <dbReference type="ARBA" id="ARBA00022763"/>
    </source>
</evidence>
<dbReference type="PANTHER" id="PTHR43152:SF3">
    <property type="entry name" value="UVRABC SYSTEM PROTEIN A"/>
    <property type="match status" value="1"/>
</dbReference>
<dbReference type="Pfam" id="PF17760">
    <property type="entry name" value="UvrA_inter"/>
    <property type="match status" value="1"/>
</dbReference>
<evidence type="ECO:0000259" key="17">
    <source>
        <dbReference type="PROSITE" id="PS50893"/>
    </source>
</evidence>
<keyword evidence="11" id="KW-0267">Excision nuclease</keyword>
<keyword evidence="3" id="KW-0479">Metal-binding</keyword>
<dbReference type="InterPro" id="IPR027417">
    <property type="entry name" value="P-loop_NTPase"/>
</dbReference>
<keyword evidence="6" id="KW-0227">DNA damage</keyword>
<comment type="caution">
    <text evidence="18">The sequence shown here is derived from an EMBL/GenBank/DDBJ whole genome shotgun (WGS) entry which is preliminary data.</text>
</comment>
<evidence type="ECO:0000256" key="16">
    <source>
        <dbReference type="ARBA" id="ARBA00042156"/>
    </source>
</evidence>
<evidence type="ECO:0000256" key="8">
    <source>
        <dbReference type="ARBA" id="ARBA00022771"/>
    </source>
</evidence>
<evidence type="ECO:0000256" key="5">
    <source>
        <dbReference type="ARBA" id="ARBA00022741"/>
    </source>
</evidence>
<keyword evidence="4" id="KW-0677">Repeat</keyword>
<keyword evidence="8" id="KW-0863">Zinc-finger</keyword>
<protein>
    <recommendedName>
        <fullName evidence="15">UvrABC system protein A</fullName>
    </recommendedName>
    <alternativeName>
        <fullName evidence="16">Excinuclease ABC subunit A</fullName>
    </alternativeName>
</protein>
<dbReference type="Gene3D" id="3.40.50.300">
    <property type="entry name" value="P-loop containing nucleotide triphosphate hydrolases"/>
    <property type="match status" value="3"/>
</dbReference>
<dbReference type="RefSeq" id="WP_338247697.1">
    <property type="nucleotide sequence ID" value="NZ_BSRI01000001.1"/>
</dbReference>
<evidence type="ECO:0000313" key="19">
    <source>
        <dbReference type="Proteomes" id="UP001344906"/>
    </source>
</evidence>
<evidence type="ECO:0000256" key="7">
    <source>
        <dbReference type="ARBA" id="ARBA00022769"/>
    </source>
</evidence>
<comment type="similarity">
    <text evidence="14">Belongs to the ABC transporter superfamily. UvrA family.</text>
</comment>
<keyword evidence="12" id="KW-0238">DNA-binding</keyword>
<evidence type="ECO:0000256" key="4">
    <source>
        <dbReference type="ARBA" id="ARBA00022737"/>
    </source>
</evidence>